<dbReference type="Proteomes" id="UP001177592">
    <property type="component" value="Chromosome"/>
</dbReference>
<accession>A0A4P7KQJ7</accession>
<evidence type="ECO:0000313" key="3">
    <source>
        <dbReference type="Proteomes" id="UP000295134"/>
    </source>
</evidence>
<name>A0A4P7KQJ7_9GAMM</name>
<dbReference type="EMBL" id="CP038613">
    <property type="protein sequence ID" value="QBY42171.1"/>
    <property type="molecule type" value="Genomic_DNA"/>
</dbReference>
<dbReference type="GeneID" id="96875977"/>
<proteinExistence type="predicted"/>
<reference evidence="2" key="2">
    <citation type="submission" date="2023-04" db="EMBL/GenBank/DDBJ databases">
        <title>Genome dynamics across the evolutionary transition to endosymbiosis.</title>
        <authorList>
            <person name="Siozios S."/>
            <person name="Nadal-Jimenez P."/>
            <person name="Azagi T."/>
            <person name="Sprong H."/>
            <person name="Frost C.L."/>
            <person name="Parratt S.R."/>
            <person name="Taylor G."/>
            <person name="Brettell L."/>
            <person name="Lew K.C."/>
            <person name="Croft L."/>
            <person name="King K.C."/>
            <person name="Brockhurst M.A."/>
            <person name="Hypsa V."/>
            <person name="Novakova E."/>
            <person name="Darby A.C."/>
            <person name="Hurst G.D.D."/>
        </authorList>
    </citation>
    <scope>NUCLEOTIDE SEQUENCE</scope>
    <source>
        <strain evidence="2">ANv_CAN</strain>
    </source>
</reference>
<evidence type="ECO:0008006" key="5">
    <source>
        <dbReference type="Google" id="ProtNLM"/>
    </source>
</evidence>
<dbReference type="RefSeq" id="WP_135677457.1">
    <property type="nucleotide sequence ID" value="NZ_CP038613.1"/>
</dbReference>
<keyword evidence="4" id="KW-1185">Reference proteome</keyword>
<protein>
    <recommendedName>
        <fullName evidence="5">Prophage protein</fullName>
    </recommendedName>
</protein>
<dbReference type="EMBL" id="CP123523">
    <property type="protein sequence ID" value="WGM06335.1"/>
    <property type="molecule type" value="Genomic_DNA"/>
</dbReference>
<sequence>MTLINLNFRLNARANTFAKAIYQDVREENGGDWFTLYTEDGAIHVDIIDGVKGIRKLVDTYALKPLKDEYKSWESVAEQILGLSVENGKLSGMGLDMWVDMMNDMADSAAAQEDKS</sequence>
<organism evidence="1 3">
    <name type="scientific">Arsenophonus nasoniae</name>
    <name type="common">son-killer infecting Nasonia vitripennis</name>
    <dbReference type="NCBI Taxonomy" id="638"/>
    <lineage>
        <taxon>Bacteria</taxon>
        <taxon>Pseudomonadati</taxon>
        <taxon>Pseudomonadota</taxon>
        <taxon>Gammaproteobacteria</taxon>
        <taxon>Enterobacterales</taxon>
        <taxon>Morganellaceae</taxon>
        <taxon>Arsenophonus</taxon>
    </lineage>
</organism>
<reference evidence="1 3" key="1">
    <citation type="submission" date="2019-03" db="EMBL/GenBank/DDBJ databases">
        <title>Long-read sequencing reveals hyperdense prophage content in a complex bacterial symbiont genome.</title>
        <authorList>
            <person name="Frost C.L."/>
            <person name="Siozios S."/>
            <person name="Nadal-Jimenez P."/>
            <person name="Brockhurst M.A."/>
            <person name="King K.C."/>
            <person name="Darby A.C."/>
            <person name="Hurst G.D.D."/>
        </authorList>
    </citation>
    <scope>NUCLEOTIDE SEQUENCE [LARGE SCALE GENOMIC DNA]</scope>
    <source>
        <strain evidence="1 3">FIN</strain>
    </source>
</reference>
<evidence type="ECO:0000313" key="1">
    <source>
        <dbReference type="EMBL" id="QBY42171.1"/>
    </source>
</evidence>
<dbReference type="AlphaFoldDB" id="A0A4P7KQJ7"/>
<evidence type="ECO:0000313" key="4">
    <source>
        <dbReference type="Proteomes" id="UP001177592"/>
    </source>
</evidence>
<gene>
    <name evidence="1" type="ORF">ArsFIN_07160</name>
    <name evidence="2" type="ORF">QE258_03010</name>
</gene>
<dbReference type="KEGG" id="ans:ArsFIN_07160"/>
<evidence type="ECO:0000313" key="2">
    <source>
        <dbReference type="EMBL" id="WGM06335.1"/>
    </source>
</evidence>
<dbReference type="Proteomes" id="UP000295134">
    <property type="component" value="Chromosome"/>
</dbReference>